<keyword evidence="1" id="KW-0812">Transmembrane</keyword>
<dbReference type="InterPro" id="IPR014781">
    <property type="entry name" value="Anthrax_toxin_lethal/edema_N/C"/>
</dbReference>
<reference evidence="3 4" key="1">
    <citation type="submission" date="2016-11" db="EMBL/GenBank/DDBJ databases">
        <authorList>
            <person name="Jaros S."/>
            <person name="Januszkiewicz K."/>
            <person name="Wedrychowicz H."/>
        </authorList>
    </citation>
    <scope>NUCLEOTIDE SEQUENCE [LARGE SCALE GENOMIC DNA]</scope>
    <source>
        <strain evidence="3 4">DSM 15930</strain>
    </source>
</reference>
<dbReference type="SUPFAM" id="SSF55486">
    <property type="entry name" value="Metalloproteases ('zincins'), catalytic domain"/>
    <property type="match status" value="1"/>
</dbReference>
<dbReference type="EMBL" id="FRCP01000019">
    <property type="protein sequence ID" value="SHM84580.1"/>
    <property type="molecule type" value="Genomic_DNA"/>
</dbReference>
<keyword evidence="4" id="KW-1185">Reference proteome</keyword>
<sequence length="199" mass="23958">MGFIMKIKYTIRSFILMISILIIILTTSVILVYQVPNSKQYIYKEESPYTVSGYMTQDFMEDAVKAINCIPTKLLSQFVKDGWQFLICNTNRAYYGLCDTNNKKVYIYYQQHDATHTVADSVLHEFGHYMDQKLGMISNTEEFRRLYKEGDYVDNSRQDEYCYRNRQELFATIFRDYILRNEYLKNFEKYYDFITNNYY</sequence>
<dbReference type="InterPro" id="IPR024079">
    <property type="entry name" value="MetalloPept_cat_dom_sf"/>
</dbReference>
<name>A0A1M7M314_9FIRM</name>
<feature type="domain" description="Anthrax toxin lethal/endema factor N-/C-terminal" evidence="2">
    <location>
        <begin position="92"/>
        <end position="185"/>
    </location>
</feature>
<organism evidence="3 4">
    <name type="scientific">Anaerosporobacter mobilis DSM 15930</name>
    <dbReference type="NCBI Taxonomy" id="1120996"/>
    <lineage>
        <taxon>Bacteria</taxon>
        <taxon>Bacillati</taxon>
        <taxon>Bacillota</taxon>
        <taxon>Clostridia</taxon>
        <taxon>Lachnospirales</taxon>
        <taxon>Lachnospiraceae</taxon>
        <taxon>Anaerosporobacter</taxon>
    </lineage>
</organism>
<dbReference type="Gene3D" id="3.40.390.10">
    <property type="entry name" value="Collagenase (Catalytic Domain)"/>
    <property type="match status" value="1"/>
</dbReference>
<protein>
    <recommendedName>
        <fullName evidence="2">Anthrax toxin lethal/endema factor N-/C-terminal domain-containing protein</fullName>
    </recommendedName>
</protein>
<dbReference type="AlphaFoldDB" id="A0A1M7M314"/>
<evidence type="ECO:0000259" key="2">
    <source>
        <dbReference type="Pfam" id="PF07737"/>
    </source>
</evidence>
<dbReference type="Pfam" id="PF07737">
    <property type="entry name" value="ATLF"/>
    <property type="match status" value="1"/>
</dbReference>
<dbReference type="GO" id="GO:0008237">
    <property type="term" value="F:metallopeptidase activity"/>
    <property type="evidence" value="ECO:0007669"/>
    <property type="project" value="InterPro"/>
</dbReference>
<gene>
    <name evidence="3" type="ORF">SAMN02746066_03555</name>
</gene>
<dbReference type="Proteomes" id="UP000184038">
    <property type="component" value="Unassembled WGS sequence"/>
</dbReference>
<evidence type="ECO:0000256" key="1">
    <source>
        <dbReference type="SAM" id="Phobius"/>
    </source>
</evidence>
<feature type="transmembrane region" description="Helical" evidence="1">
    <location>
        <begin position="12"/>
        <end position="33"/>
    </location>
</feature>
<proteinExistence type="predicted"/>
<evidence type="ECO:0000313" key="4">
    <source>
        <dbReference type="Proteomes" id="UP000184038"/>
    </source>
</evidence>
<accession>A0A1M7M314</accession>
<keyword evidence="1" id="KW-0472">Membrane</keyword>
<keyword evidence="1" id="KW-1133">Transmembrane helix</keyword>
<evidence type="ECO:0000313" key="3">
    <source>
        <dbReference type="EMBL" id="SHM84580.1"/>
    </source>
</evidence>